<dbReference type="InterPro" id="IPR035985">
    <property type="entry name" value="Ubiquitin-activating_enz"/>
</dbReference>
<name>A0ABQ4NJQ2_9RHOB</name>
<accession>A0ABQ4NJQ2</accession>
<organism evidence="2 3">
    <name type="scientific">Jannaschia pagri</name>
    <dbReference type="NCBI Taxonomy" id="2829797"/>
    <lineage>
        <taxon>Bacteria</taxon>
        <taxon>Pseudomonadati</taxon>
        <taxon>Pseudomonadota</taxon>
        <taxon>Alphaproteobacteria</taxon>
        <taxon>Rhodobacterales</taxon>
        <taxon>Roseobacteraceae</taxon>
        <taxon>Jannaschia</taxon>
    </lineage>
</organism>
<dbReference type="SUPFAM" id="SSF52821">
    <property type="entry name" value="Rhodanese/Cell cycle control phosphatase"/>
    <property type="match status" value="1"/>
</dbReference>
<dbReference type="Pfam" id="PF00899">
    <property type="entry name" value="ThiF"/>
    <property type="match status" value="1"/>
</dbReference>
<keyword evidence="3" id="KW-1185">Reference proteome</keyword>
<dbReference type="Proteomes" id="UP000786693">
    <property type="component" value="Unassembled WGS sequence"/>
</dbReference>
<evidence type="ECO:0000313" key="2">
    <source>
        <dbReference type="EMBL" id="GIT94628.1"/>
    </source>
</evidence>
<evidence type="ECO:0000259" key="1">
    <source>
        <dbReference type="Pfam" id="PF00899"/>
    </source>
</evidence>
<proteinExistence type="predicted"/>
<dbReference type="Gene3D" id="3.40.50.720">
    <property type="entry name" value="NAD(P)-binding Rossmann-like Domain"/>
    <property type="match status" value="1"/>
</dbReference>
<comment type="caution">
    <text evidence="2">The sequence shown here is derived from an EMBL/GenBank/DDBJ whole genome shotgun (WGS) entry which is preliminary data.</text>
</comment>
<dbReference type="SUPFAM" id="SSF69572">
    <property type="entry name" value="Activating enzymes of the ubiquitin-like proteins"/>
    <property type="match status" value="1"/>
</dbReference>
<dbReference type="CDD" id="cd00757">
    <property type="entry name" value="ThiF_MoeB_HesA_family"/>
    <property type="match status" value="1"/>
</dbReference>
<evidence type="ECO:0000313" key="3">
    <source>
        <dbReference type="Proteomes" id="UP000786693"/>
    </source>
</evidence>
<protein>
    <submittedName>
        <fullName evidence="2">Molybdopterin/thiamine biosynthesis dinucleotide-utilizing protein</fullName>
    </submittedName>
</protein>
<dbReference type="InterPro" id="IPR036873">
    <property type="entry name" value="Rhodanese-like_dom_sf"/>
</dbReference>
<dbReference type="InterPro" id="IPR045886">
    <property type="entry name" value="ThiF/MoeB/HesA"/>
</dbReference>
<sequence length="334" mass="33526">MTDRYARQIVLPEVGAAGQAALGAAHVVIVGAGGLGCPAAQYLVGAGVGTVTLVDGDTVSESNLHRQILFSEADVGQPKVTAAARRLGAANGACRLMPLAAPLTPAVAPDLVASADVVLDCADSFAVSYILSDACRAADTPLISASALGTSGYVGGFCAGAPSLRAIFPDLPTSGATCATAGVLGPVVGILGAMQAQMALAVLLGTDPSPLGQLTRFDGLTLRSSGFSFLGAPEPSQPLRFLDPSAIAPGDFVADLRSLAESPAPVVPNAHRTTAEAFASGSAPTPAPDQRAVLTCRSGLRAWRAATALRSHWAGDIVLVAMGDAPNPQITETP</sequence>
<dbReference type="PANTHER" id="PTHR10953:SF102">
    <property type="entry name" value="ADENYLYLTRANSFERASE AND SULFURTRANSFERASE MOCS3"/>
    <property type="match status" value="1"/>
</dbReference>
<dbReference type="RefSeq" id="WP_220748149.1">
    <property type="nucleotide sequence ID" value="NZ_BPFH01000002.1"/>
</dbReference>
<dbReference type="EMBL" id="BPFH01000002">
    <property type="protein sequence ID" value="GIT94628.1"/>
    <property type="molecule type" value="Genomic_DNA"/>
</dbReference>
<dbReference type="InterPro" id="IPR000594">
    <property type="entry name" value="ThiF_NAD_FAD-bd"/>
</dbReference>
<reference evidence="2 3" key="1">
    <citation type="submission" date="2021-05" db="EMBL/GenBank/DDBJ databases">
        <title>Bacteria Genome sequencing.</title>
        <authorList>
            <person name="Takabe Y."/>
            <person name="Nakajima Y."/>
            <person name="Suzuki S."/>
            <person name="Shiozaki T."/>
        </authorList>
    </citation>
    <scope>NUCLEOTIDE SEQUENCE [LARGE SCALE GENOMIC DNA]</scope>
    <source>
        <strain evidence="2 3">AI_62</strain>
    </source>
</reference>
<gene>
    <name evidence="2" type="ORF">JANAI62_12510</name>
</gene>
<feature type="domain" description="THIF-type NAD/FAD binding fold" evidence="1">
    <location>
        <begin position="5"/>
        <end position="225"/>
    </location>
</feature>
<dbReference type="PANTHER" id="PTHR10953">
    <property type="entry name" value="UBIQUITIN-ACTIVATING ENZYME E1"/>
    <property type="match status" value="1"/>
</dbReference>